<dbReference type="GO" id="GO:0008643">
    <property type="term" value="P:carbohydrate transport"/>
    <property type="evidence" value="ECO:0007669"/>
    <property type="project" value="InterPro"/>
</dbReference>
<dbReference type="PANTHER" id="PTHR11328:SF28">
    <property type="entry name" value="MAJOR FACILITATOR SUPERFAMILY DOMAIN-CONTAINING PROTEIN 12"/>
    <property type="match status" value="1"/>
</dbReference>
<comment type="similarity">
    <text evidence="1">Belongs to the major facilitator superfamily.</text>
</comment>
<sequence>MDNEFLDISTSLSKQLAYGIGHVLNDVCASLWFTYFLVFFHLVLEFSASQAGYLLLIGQIVDAFTTPFIGYHSDHTNNFLSAKYGRRKLWHLFGTLCVLSSFPFIFMECIECKLAHKWAQMFYFAAFITIFQIGWASVQISHLSLIPELADDPHVRTHLTAIRYGFTVFSNIFVYIITWIILHFTGECDKEQVGPADAWKFRQIMLIVVGVGSLATIFFHLAVTEKQSRNSLLNEDHETSTLSIHCNVLRKILLYHIAGIYMSTRLVVNVAQVLIPLYLHRTLGLAARALAVVPLAMYLGSLAAAGVQRLAPRSFTRKLSYLLGSACALSGFLWVYFDSDRDFKVNYIYVVAVLIGFGGAQMLVTSLSLTADLVGNSTQASAFVYGLMSFTDKLSCGAAIAIIQMYADNSTEIYYRDALVWVCGSATVLGLVLTLVLPTQTHNSLLLNDGVSINAEDEITTTS</sequence>
<evidence type="ECO:0000256" key="2">
    <source>
        <dbReference type="SAM" id="Phobius"/>
    </source>
</evidence>
<dbReference type="EMBL" id="OV170224">
    <property type="protein sequence ID" value="CAH0724735.1"/>
    <property type="molecule type" value="Genomic_DNA"/>
</dbReference>
<dbReference type="InterPro" id="IPR039672">
    <property type="entry name" value="MFS_2"/>
</dbReference>
<keyword evidence="2" id="KW-0472">Membrane</keyword>
<feature type="non-terminal residue" evidence="3">
    <location>
        <position position="463"/>
    </location>
</feature>
<reference evidence="3" key="1">
    <citation type="submission" date="2021-12" db="EMBL/GenBank/DDBJ databases">
        <authorList>
            <person name="Martin H S."/>
        </authorList>
    </citation>
    <scope>NUCLEOTIDE SEQUENCE</scope>
</reference>
<dbReference type="PANTHER" id="PTHR11328">
    <property type="entry name" value="MAJOR FACILITATOR SUPERFAMILY DOMAIN-CONTAINING PROTEIN"/>
    <property type="match status" value="1"/>
</dbReference>
<feature type="transmembrane region" description="Helical" evidence="2">
    <location>
        <begin position="382"/>
        <end position="406"/>
    </location>
</feature>
<dbReference type="InterPro" id="IPR036259">
    <property type="entry name" value="MFS_trans_sf"/>
</dbReference>
<evidence type="ECO:0000256" key="1">
    <source>
        <dbReference type="ARBA" id="ARBA00008335"/>
    </source>
</evidence>
<evidence type="ECO:0000313" key="3">
    <source>
        <dbReference type="EMBL" id="CAH0724735.1"/>
    </source>
</evidence>
<dbReference type="AlphaFoldDB" id="A0A8J9VQ62"/>
<feature type="transmembrane region" description="Helical" evidence="2">
    <location>
        <begin position="161"/>
        <end position="184"/>
    </location>
</feature>
<dbReference type="GO" id="GO:0015293">
    <property type="term" value="F:symporter activity"/>
    <property type="evidence" value="ECO:0007669"/>
    <property type="project" value="InterPro"/>
</dbReference>
<feature type="transmembrane region" description="Helical" evidence="2">
    <location>
        <begin position="285"/>
        <end position="307"/>
    </location>
</feature>
<feature type="transmembrane region" description="Helical" evidence="2">
    <location>
        <begin position="418"/>
        <end position="437"/>
    </location>
</feature>
<dbReference type="CDD" id="cd17491">
    <property type="entry name" value="MFS_MFSD12"/>
    <property type="match status" value="1"/>
</dbReference>
<dbReference type="OrthoDB" id="1730117at2759"/>
<dbReference type="Gene3D" id="1.20.1250.20">
    <property type="entry name" value="MFS general substrate transporter like domains"/>
    <property type="match status" value="1"/>
</dbReference>
<accession>A0A8J9VQ62</accession>
<protein>
    <recommendedName>
        <fullName evidence="5">Major facilitator superfamily domain-containing protein 12-like</fullName>
    </recommendedName>
</protein>
<keyword evidence="2" id="KW-0812">Transmembrane</keyword>
<feature type="transmembrane region" description="Helical" evidence="2">
    <location>
        <begin position="51"/>
        <end position="69"/>
    </location>
</feature>
<feature type="transmembrane region" description="Helical" evidence="2">
    <location>
        <begin position="349"/>
        <end position="370"/>
    </location>
</feature>
<feature type="transmembrane region" description="Helical" evidence="2">
    <location>
        <begin position="204"/>
        <end position="223"/>
    </location>
</feature>
<dbReference type="GO" id="GO:0005886">
    <property type="term" value="C:plasma membrane"/>
    <property type="evidence" value="ECO:0007669"/>
    <property type="project" value="TreeGrafter"/>
</dbReference>
<gene>
    <name evidence="3" type="ORF">BINO364_LOCUS10408</name>
</gene>
<feature type="transmembrane region" description="Helical" evidence="2">
    <location>
        <begin position="319"/>
        <end position="337"/>
    </location>
</feature>
<evidence type="ECO:0008006" key="5">
    <source>
        <dbReference type="Google" id="ProtNLM"/>
    </source>
</evidence>
<evidence type="ECO:0000313" key="4">
    <source>
        <dbReference type="Proteomes" id="UP000838878"/>
    </source>
</evidence>
<dbReference type="SUPFAM" id="SSF103473">
    <property type="entry name" value="MFS general substrate transporter"/>
    <property type="match status" value="1"/>
</dbReference>
<name>A0A8J9VQ62_9NEOP</name>
<keyword evidence="2" id="KW-1133">Transmembrane helix</keyword>
<dbReference type="FunFam" id="1.20.1250.20:FF:000431">
    <property type="entry name" value="Predicted protein"/>
    <property type="match status" value="1"/>
</dbReference>
<feature type="transmembrane region" description="Helical" evidence="2">
    <location>
        <begin position="89"/>
        <end position="110"/>
    </location>
</feature>
<feature type="transmembrane region" description="Helical" evidence="2">
    <location>
        <begin position="20"/>
        <end position="44"/>
    </location>
</feature>
<dbReference type="Proteomes" id="UP000838878">
    <property type="component" value="Chromosome 4"/>
</dbReference>
<feature type="transmembrane region" description="Helical" evidence="2">
    <location>
        <begin position="122"/>
        <end position="141"/>
    </location>
</feature>
<keyword evidence="4" id="KW-1185">Reference proteome</keyword>
<dbReference type="Pfam" id="PF13347">
    <property type="entry name" value="MFS_2"/>
    <property type="match status" value="1"/>
</dbReference>
<organism evidence="3 4">
    <name type="scientific">Brenthis ino</name>
    <name type="common">lesser marbled fritillary</name>
    <dbReference type="NCBI Taxonomy" id="405034"/>
    <lineage>
        <taxon>Eukaryota</taxon>
        <taxon>Metazoa</taxon>
        <taxon>Ecdysozoa</taxon>
        <taxon>Arthropoda</taxon>
        <taxon>Hexapoda</taxon>
        <taxon>Insecta</taxon>
        <taxon>Pterygota</taxon>
        <taxon>Neoptera</taxon>
        <taxon>Endopterygota</taxon>
        <taxon>Lepidoptera</taxon>
        <taxon>Glossata</taxon>
        <taxon>Ditrysia</taxon>
        <taxon>Papilionoidea</taxon>
        <taxon>Nymphalidae</taxon>
        <taxon>Heliconiinae</taxon>
        <taxon>Argynnini</taxon>
        <taxon>Brenthis</taxon>
    </lineage>
</organism>
<proteinExistence type="inferred from homology"/>